<dbReference type="PROSITE" id="PS50893">
    <property type="entry name" value="ABC_TRANSPORTER_2"/>
    <property type="match status" value="1"/>
</dbReference>
<dbReference type="SUPFAM" id="SSF52540">
    <property type="entry name" value="P-loop containing nucleoside triphosphate hydrolases"/>
    <property type="match status" value="1"/>
</dbReference>
<dbReference type="PROSITE" id="PS00211">
    <property type="entry name" value="ABC_TRANSPORTER_1"/>
    <property type="match status" value="1"/>
</dbReference>
<comment type="subcellular location">
    <subcellularLocation>
        <location evidence="1">Cell membrane</location>
        <topology evidence="1">Peripheral membrane protein</topology>
    </subcellularLocation>
</comment>
<keyword evidence="5 8" id="KW-0067">ATP-binding</keyword>
<evidence type="ECO:0000313" key="8">
    <source>
        <dbReference type="EMBL" id="GAB89588.1"/>
    </source>
</evidence>
<dbReference type="InterPro" id="IPR050763">
    <property type="entry name" value="ABC_transporter_ATP-binding"/>
</dbReference>
<dbReference type="InterPro" id="IPR003439">
    <property type="entry name" value="ABC_transporter-like_ATP-bd"/>
</dbReference>
<dbReference type="GO" id="GO:0016887">
    <property type="term" value="F:ATP hydrolysis activity"/>
    <property type="evidence" value="ECO:0007669"/>
    <property type="project" value="InterPro"/>
</dbReference>
<keyword evidence="3" id="KW-0813">Transport</keyword>
<dbReference type="AlphaFoldDB" id="K6V104"/>
<dbReference type="STRING" id="1108045.GORHZ_067_00070"/>
<dbReference type="GO" id="GO:0046677">
    <property type="term" value="P:response to antibiotic"/>
    <property type="evidence" value="ECO:0007669"/>
    <property type="project" value="UniProtKB-KW"/>
</dbReference>
<gene>
    <name evidence="8" type="ORF">GORHZ_067_00070</name>
</gene>
<dbReference type="eggNOG" id="COG1131">
    <property type="taxonomic scope" value="Bacteria"/>
</dbReference>
<evidence type="ECO:0000313" key="9">
    <source>
        <dbReference type="Proteomes" id="UP000008363"/>
    </source>
</evidence>
<evidence type="ECO:0000256" key="3">
    <source>
        <dbReference type="ARBA" id="ARBA00022448"/>
    </source>
</evidence>
<comment type="caution">
    <text evidence="8">The sequence shown here is derived from an EMBL/GenBank/DDBJ whole genome shotgun (WGS) entry which is preliminary data.</text>
</comment>
<reference evidence="8 9" key="1">
    <citation type="submission" date="2012-08" db="EMBL/GenBank/DDBJ databases">
        <title>Whole genome shotgun sequence of Gordonia rhizosphera NBRC 16068.</title>
        <authorList>
            <person name="Takarada H."/>
            <person name="Isaki S."/>
            <person name="Hosoyama A."/>
            <person name="Tsuchikane K."/>
            <person name="Katsumata H."/>
            <person name="Baba S."/>
            <person name="Ohji S."/>
            <person name="Yamazaki S."/>
            <person name="Fujita N."/>
        </authorList>
    </citation>
    <scope>NUCLEOTIDE SEQUENCE [LARGE SCALE GENOMIC DNA]</scope>
    <source>
        <strain evidence="8 9">NBRC 16068</strain>
    </source>
</reference>
<organism evidence="8 9">
    <name type="scientific">Gordonia rhizosphera NBRC 16068</name>
    <dbReference type="NCBI Taxonomy" id="1108045"/>
    <lineage>
        <taxon>Bacteria</taxon>
        <taxon>Bacillati</taxon>
        <taxon>Actinomycetota</taxon>
        <taxon>Actinomycetes</taxon>
        <taxon>Mycobacteriales</taxon>
        <taxon>Gordoniaceae</taxon>
        <taxon>Gordonia</taxon>
    </lineage>
</organism>
<proteinExistence type="inferred from homology"/>
<evidence type="ECO:0000256" key="2">
    <source>
        <dbReference type="ARBA" id="ARBA00005417"/>
    </source>
</evidence>
<name>K6V104_9ACTN</name>
<sequence length="313" mass="33235">MDNVIDVVGLTKRFGRTRALDGLDLRVRAGRVHGFLGPNGAGKSTTIRVLLGLIRADGGTARLFGEDPWRRAVALHERLAYVPGDVALWPNLTGGQCIDVLASAGSGLDESRRADLIERFALDVTKKADDYSKGNRQKVALIAALASRADLLVLDEPTSGLDPLMEEVFQESVRERVNEGVTVLLSSHILAEVESLSHDVTIIRAGRTLRSGGLDELRRGSRIKVHARTHGEPDGLAGMAGVGNLEITPADGAAPGERDVRFDVGDADLDRAMAALVAVGVGSLTVRPPSLDELFLSSYETAEDTSDATVGAS</sequence>
<dbReference type="PANTHER" id="PTHR42711:SF5">
    <property type="entry name" value="ABC TRANSPORTER ATP-BINDING PROTEIN NATA"/>
    <property type="match status" value="1"/>
</dbReference>
<keyword evidence="9" id="KW-1185">Reference proteome</keyword>
<dbReference type="CDD" id="cd03230">
    <property type="entry name" value="ABC_DR_subfamily_A"/>
    <property type="match status" value="1"/>
</dbReference>
<dbReference type="GO" id="GO:0005524">
    <property type="term" value="F:ATP binding"/>
    <property type="evidence" value="ECO:0007669"/>
    <property type="project" value="UniProtKB-KW"/>
</dbReference>
<dbReference type="InterPro" id="IPR017871">
    <property type="entry name" value="ABC_transporter-like_CS"/>
</dbReference>
<feature type="domain" description="ABC transporter" evidence="7">
    <location>
        <begin position="5"/>
        <end position="230"/>
    </location>
</feature>
<accession>K6V104</accession>
<dbReference type="PANTHER" id="PTHR42711">
    <property type="entry name" value="ABC TRANSPORTER ATP-BINDING PROTEIN"/>
    <property type="match status" value="1"/>
</dbReference>
<evidence type="ECO:0000259" key="7">
    <source>
        <dbReference type="PROSITE" id="PS50893"/>
    </source>
</evidence>
<evidence type="ECO:0000256" key="5">
    <source>
        <dbReference type="ARBA" id="ARBA00022840"/>
    </source>
</evidence>
<keyword evidence="4" id="KW-0547">Nucleotide-binding</keyword>
<dbReference type="InterPro" id="IPR003593">
    <property type="entry name" value="AAA+_ATPase"/>
</dbReference>
<dbReference type="Gene3D" id="3.40.50.300">
    <property type="entry name" value="P-loop containing nucleotide triphosphate hydrolases"/>
    <property type="match status" value="1"/>
</dbReference>
<dbReference type="SMART" id="SM00382">
    <property type="entry name" value="AAA"/>
    <property type="match status" value="1"/>
</dbReference>
<keyword evidence="6" id="KW-0046">Antibiotic resistance</keyword>
<dbReference type="Proteomes" id="UP000008363">
    <property type="component" value="Unassembled WGS sequence"/>
</dbReference>
<dbReference type="Pfam" id="PF00005">
    <property type="entry name" value="ABC_tran"/>
    <property type="match status" value="1"/>
</dbReference>
<dbReference type="EMBL" id="BAHC01000067">
    <property type="protein sequence ID" value="GAB89588.1"/>
    <property type="molecule type" value="Genomic_DNA"/>
</dbReference>
<evidence type="ECO:0000256" key="4">
    <source>
        <dbReference type="ARBA" id="ARBA00022741"/>
    </source>
</evidence>
<comment type="similarity">
    <text evidence="2">Belongs to the ABC transporter superfamily.</text>
</comment>
<evidence type="ECO:0000256" key="1">
    <source>
        <dbReference type="ARBA" id="ARBA00004202"/>
    </source>
</evidence>
<dbReference type="GO" id="GO:0005886">
    <property type="term" value="C:plasma membrane"/>
    <property type="evidence" value="ECO:0007669"/>
    <property type="project" value="UniProtKB-SubCell"/>
</dbReference>
<dbReference type="InterPro" id="IPR027417">
    <property type="entry name" value="P-loop_NTPase"/>
</dbReference>
<dbReference type="RefSeq" id="WP_006331679.1">
    <property type="nucleotide sequence ID" value="NZ_BAHC01000067.1"/>
</dbReference>
<dbReference type="OrthoDB" id="9804819at2"/>
<evidence type="ECO:0000256" key="6">
    <source>
        <dbReference type="ARBA" id="ARBA00023251"/>
    </source>
</evidence>
<protein>
    <submittedName>
        <fullName evidence="8">Putative ABC transporter ATP-binding protein</fullName>
    </submittedName>
</protein>